<evidence type="ECO:0000256" key="3">
    <source>
        <dbReference type="ARBA" id="ARBA00022833"/>
    </source>
</evidence>
<dbReference type="OrthoDB" id="8659436at2"/>
<keyword evidence="5" id="KW-0238">DNA-binding</keyword>
<proteinExistence type="inferred from homology"/>
<dbReference type="GO" id="GO:0008270">
    <property type="term" value="F:zinc ion binding"/>
    <property type="evidence" value="ECO:0007669"/>
    <property type="project" value="TreeGrafter"/>
</dbReference>
<accession>A0A1B1YB56</accession>
<evidence type="ECO:0000256" key="1">
    <source>
        <dbReference type="ARBA" id="ARBA00007957"/>
    </source>
</evidence>
<dbReference type="EMBL" id="CP014672">
    <property type="protein sequence ID" value="ANW97959.1"/>
    <property type="molecule type" value="Genomic_DNA"/>
</dbReference>
<evidence type="ECO:0000256" key="8">
    <source>
        <dbReference type="PIRSR" id="PIRSR602481-2"/>
    </source>
</evidence>
<keyword evidence="8" id="KW-0408">Iron</keyword>
<evidence type="ECO:0000256" key="2">
    <source>
        <dbReference type="ARBA" id="ARBA00022491"/>
    </source>
</evidence>
<gene>
    <name evidence="9" type="ORF">CSTERTH_02340</name>
</gene>
<dbReference type="Pfam" id="PF01475">
    <property type="entry name" value="FUR"/>
    <property type="match status" value="1"/>
</dbReference>
<evidence type="ECO:0000256" key="4">
    <source>
        <dbReference type="ARBA" id="ARBA00023015"/>
    </source>
</evidence>
<keyword evidence="2" id="KW-0678">Repressor</keyword>
<evidence type="ECO:0000313" key="10">
    <source>
        <dbReference type="Proteomes" id="UP000092971"/>
    </source>
</evidence>
<dbReference type="GO" id="GO:0003700">
    <property type="term" value="F:DNA-binding transcription factor activity"/>
    <property type="evidence" value="ECO:0007669"/>
    <property type="project" value="InterPro"/>
</dbReference>
<dbReference type="PANTHER" id="PTHR33202">
    <property type="entry name" value="ZINC UPTAKE REGULATION PROTEIN"/>
    <property type="match status" value="1"/>
</dbReference>
<feature type="binding site" evidence="7">
    <location>
        <position position="127"/>
    </location>
    <ligand>
        <name>Zn(2+)</name>
        <dbReference type="ChEBI" id="CHEBI:29105"/>
    </ligand>
</feature>
<dbReference type="InterPro" id="IPR002481">
    <property type="entry name" value="FUR"/>
</dbReference>
<dbReference type="InterPro" id="IPR036388">
    <property type="entry name" value="WH-like_DNA-bd_sf"/>
</dbReference>
<feature type="binding site" evidence="7">
    <location>
        <position position="83"/>
    </location>
    <ligand>
        <name>Zn(2+)</name>
        <dbReference type="ChEBI" id="CHEBI:29105"/>
    </ligand>
</feature>
<protein>
    <submittedName>
        <fullName evidence="9">Fe2+/Zn2+ uptake regulation protein</fullName>
    </submittedName>
</protein>
<dbReference type="InterPro" id="IPR043135">
    <property type="entry name" value="Fur_C"/>
</dbReference>
<dbReference type="Gene3D" id="3.30.1490.190">
    <property type="match status" value="1"/>
</dbReference>
<organism evidence="9 10">
    <name type="scientific">Thermoclostridium stercorarium subsp. thermolacticum DSM 2910</name>
    <dbReference type="NCBI Taxonomy" id="1121336"/>
    <lineage>
        <taxon>Bacteria</taxon>
        <taxon>Bacillati</taxon>
        <taxon>Bacillota</taxon>
        <taxon>Clostridia</taxon>
        <taxon>Eubacteriales</taxon>
        <taxon>Oscillospiraceae</taxon>
        <taxon>Thermoclostridium</taxon>
    </lineage>
</organism>
<evidence type="ECO:0000313" key="9">
    <source>
        <dbReference type="EMBL" id="ANW97959.1"/>
    </source>
</evidence>
<evidence type="ECO:0000256" key="5">
    <source>
        <dbReference type="ARBA" id="ARBA00023125"/>
    </source>
</evidence>
<dbReference type="GO" id="GO:0000976">
    <property type="term" value="F:transcription cis-regulatory region binding"/>
    <property type="evidence" value="ECO:0007669"/>
    <property type="project" value="TreeGrafter"/>
</dbReference>
<keyword evidence="7" id="KW-0479">Metal-binding</keyword>
<dbReference type="InterPro" id="IPR036390">
    <property type="entry name" value="WH_DNA-bd_sf"/>
</dbReference>
<comment type="cofactor">
    <cofactor evidence="7">
        <name>Zn(2+)</name>
        <dbReference type="ChEBI" id="CHEBI:29105"/>
    </cofactor>
    <text evidence="7">Binds 1 zinc ion per subunit.</text>
</comment>
<keyword evidence="3 7" id="KW-0862">Zinc</keyword>
<reference evidence="9 10" key="1">
    <citation type="submission" date="2016-02" db="EMBL/GenBank/DDBJ databases">
        <title>Comparison of Clostridium stercorarium subspecies using comparative genomics and transcriptomics.</title>
        <authorList>
            <person name="Schellenberg J."/>
            <person name="Thallinger G."/>
            <person name="Levin D.B."/>
            <person name="Zhang X."/>
            <person name="Alvare G."/>
            <person name="Fristensky B."/>
            <person name="Sparling R."/>
        </authorList>
    </citation>
    <scope>NUCLEOTIDE SEQUENCE [LARGE SCALE GENOMIC DNA]</scope>
    <source>
        <strain evidence="9 10">DSM 2910</strain>
    </source>
</reference>
<keyword evidence="4" id="KW-0805">Transcription regulation</keyword>
<dbReference type="AlphaFoldDB" id="A0A1B1YB56"/>
<dbReference type="GO" id="GO:0045892">
    <property type="term" value="P:negative regulation of DNA-templated transcription"/>
    <property type="evidence" value="ECO:0007669"/>
    <property type="project" value="TreeGrafter"/>
</dbReference>
<comment type="cofactor">
    <cofactor evidence="8">
        <name>Mn(2+)</name>
        <dbReference type="ChEBI" id="CHEBI:29035"/>
    </cofactor>
    <cofactor evidence="8">
        <name>Fe(2+)</name>
        <dbReference type="ChEBI" id="CHEBI:29033"/>
    </cofactor>
    <text evidence="8">Binds 1 Mn(2+) or Fe(2+) ion per subunit.</text>
</comment>
<evidence type="ECO:0000256" key="6">
    <source>
        <dbReference type="ARBA" id="ARBA00023163"/>
    </source>
</evidence>
<feature type="binding site" evidence="7">
    <location>
        <position position="124"/>
    </location>
    <ligand>
        <name>Zn(2+)</name>
        <dbReference type="ChEBI" id="CHEBI:29105"/>
    </ligand>
</feature>
<comment type="similarity">
    <text evidence="1">Belongs to the Fur family.</text>
</comment>
<dbReference type="Gene3D" id="1.10.10.10">
    <property type="entry name" value="Winged helix-like DNA-binding domain superfamily/Winged helix DNA-binding domain"/>
    <property type="match status" value="1"/>
</dbReference>
<evidence type="ECO:0000256" key="7">
    <source>
        <dbReference type="PIRSR" id="PIRSR602481-1"/>
    </source>
</evidence>
<sequence>MNRRTSAQKMMIENALMRLNHPTAAEIYEDIRKEYPSISLGTVYRNLGLMADTGEILRIPMGNSPDRFDINTQEHLHVICTGCGRVFDSDSEGLNEIFEKIDEYIENSTGVKVETRVMFFKGICSECRMKSE</sequence>
<dbReference type="CDD" id="cd07153">
    <property type="entry name" value="Fur_like"/>
    <property type="match status" value="1"/>
</dbReference>
<keyword evidence="6" id="KW-0804">Transcription</keyword>
<dbReference type="PANTHER" id="PTHR33202:SF7">
    <property type="entry name" value="FERRIC UPTAKE REGULATION PROTEIN"/>
    <property type="match status" value="1"/>
</dbReference>
<dbReference type="Proteomes" id="UP000092971">
    <property type="component" value="Chromosome"/>
</dbReference>
<dbReference type="RefSeq" id="WP_015358227.1">
    <property type="nucleotide sequence ID" value="NZ_CP014672.1"/>
</dbReference>
<feature type="binding site" evidence="7">
    <location>
        <position position="80"/>
    </location>
    <ligand>
        <name>Zn(2+)</name>
        <dbReference type="ChEBI" id="CHEBI:29105"/>
    </ligand>
</feature>
<dbReference type="SUPFAM" id="SSF46785">
    <property type="entry name" value="Winged helix' DNA-binding domain"/>
    <property type="match status" value="1"/>
</dbReference>
<dbReference type="GO" id="GO:1900376">
    <property type="term" value="P:regulation of secondary metabolite biosynthetic process"/>
    <property type="evidence" value="ECO:0007669"/>
    <property type="project" value="TreeGrafter"/>
</dbReference>
<name>A0A1B1YB56_THEST</name>
<feature type="binding site" evidence="8">
    <location>
        <position position="99"/>
    </location>
    <ligand>
        <name>Fe cation</name>
        <dbReference type="ChEBI" id="CHEBI:24875"/>
    </ligand>
</feature>